<organism evidence="1 2">
    <name type="scientific">Candidatus Saganbacteria bacterium</name>
    <dbReference type="NCBI Taxonomy" id="2575572"/>
    <lineage>
        <taxon>Bacteria</taxon>
        <taxon>Bacillati</taxon>
        <taxon>Saganbacteria</taxon>
    </lineage>
</organism>
<accession>A0A833L232</accession>
<dbReference type="Proteomes" id="UP000488506">
    <property type="component" value="Unassembled WGS sequence"/>
</dbReference>
<proteinExistence type="predicted"/>
<dbReference type="EMBL" id="WPAF01000003">
    <property type="protein sequence ID" value="KAF0134936.1"/>
    <property type="molecule type" value="Genomic_DNA"/>
</dbReference>
<reference evidence="1 2" key="1">
    <citation type="submission" date="2019-12" db="EMBL/GenBank/DDBJ databases">
        <authorList>
            <person name="Wolfe R."/>
            <person name="Danczak R."/>
            <person name="Wilkins M."/>
        </authorList>
    </citation>
    <scope>NUCLEOTIDE SEQUENCE [LARGE SCALE GENOMIC DNA]</scope>
    <source>
        <strain evidence="1">X2_MaxBin.013</strain>
    </source>
</reference>
<dbReference type="AlphaFoldDB" id="A0A833L232"/>
<evidence type="ECO:0008006" key="3">
    <source>
        <dbReference type="Google" id="ProtNLM"/>
    </source>
</evidence>
<evidence type="ECO:0000313" key="1">
    <source>
        <dbReference type="EMBL" id="KAF0134936.1"/>
    </source>
</evidence>
<name>A0A833L232_UNCSA</name>
<comment type="caution">
    <text evidence="1">The sequence shown here is derived from an EMBL/GenBank/DDBJ whole genome shotgun (WGS) entry which is preliminary data.</text>
</comment>
<sequence>MQNSNIKVIAVFIILLCQLKSFGGSLDIGKIGFGARAIALGRSQVAAQDISSIYMCPANAAQISNVELVSMYSKFTEEVIYNYLGLGIPMLEGKLGGIGVAYLSTGVTSINNTALDNSGHPYVVSSFDQSNKMLILSAGGKINSFFSSGVSIKFFTKSFEGINRGSANGFDADLGFIFNPNERGFIGLSAQNILPIDFGSLAWGSGATEDTPASLRIGGKFGLKENLALLFDLDSEGVHSGVEWHPTKPLAIRGGFERMSDINSFSIGAGLELMGVSFDYAYSISSSFYEASTHYFSLGLKAPYRNFEVRPIAPAQEKEPQFSLIDAGFEN</sequence>
<evidence type="ECO:0000313" key="2">
    <source>
        <dbReference type="Proteomes" id="UP000488506"/>
    </source>
</evidence>
<gene>
    <name evidence="1" type="ORF">FD145_317</name>
</gene>
<protein>
    <recommendedName>
        <fullName evidence="3">PorV/PorQ family protein</fullName>
    </recommendedName>
</protein>
<dbReference type="Gene3D" id="2.40.160.60">
    <property type="entry name" value="Outer membrane protein transport protein (OMPP1/FadL/TodX)"/>
    <property type="match status" value="1"/>
</dbReference>